<keyword evidence="1" id="KW-0285">Flavoprotein</keyword>
<dbReference type="EMBL" id="JBHRSM010000025">
    <property type="protein sequence ID" value="MFC3087369.1"/>
    <property type="molecule type" value="Genomic_DNA"/>
</dbReference>
<comment type="caution">
    <text evidence="4">The sequence shown here is derived from an EMBL/GenBank/DDBJ whole genome shotgun (WGS) entry which is preliminary data.</text>
</comment>
<accession>A0ABV7DYM2</accession>
<evidence type="ECO:0000256" key="1">
    <source>
        <dbReference type="ARBA" id="ARBA00022630"/>
    </source>
</evidence>
<protein>
    <submittedName>
        <fullName evidence="4">FAD-dependent monooxygenase</fullName>
    </submittedName>
</protein>
<dbReference type="InterPro" id="IPR050641">
    <property type="entry name" value="RIFMO-like"/>
</dbReference>
<keyword evidence="2" id="KW-0274">FAD</keyword>
<keyword evidence="4" id="KW-0560">Oxidoreductase</keyword>
<dbReference type="PANTHER" id="PTHR43004:SF8">
    <property type="entry name" value="FAD-BINDING DOMAIN-CONTAINING PROTEIN-RELATED"/>
    <property type="match status" value="1"/>
</dbReference>
<dbReference type="Gene3D" id="3.50.50.60">
    <property type="entry name" value="FAD/NAD(P)-binding domain"/>
    <property type="match status" value="1"/>
</dbReference>
<keyword evidence="5" id="KW-1185">Reference proteome</keyword>
<dbReference type="PANTHER" id="PTHR43004">
    <property type="entry name" value="TRK SYSTEM POTASSIUM UPTAKE PROTEIN"/>
    <property type="match status" value="1"/>
</dbReference>
<proteinExistence type="predicted"/>
<dbReference type="GO" id="GO:0004497">
    <property type="term" value="F:monooxygenase activity"/>
    <property type="evidence" value="ECO:0007669"/>
    <property type="project" value="UniProtKB-KW"/>
</dbReference>
<reference evidence="5" key="1">
    <citation type="journal article" date="2019" name="Int. J. Syst. Evol. Microbiol.">
        <title>The Global Catalogue of Microorganisms (GCM) 10K type strain sequencing project: providing services to taxonomists for standard genome sequencing and annotation.</title>
        <authorList>
            <consortium name="The Broad Institute Genomics Platform"/>
            <consortium name="The Broad Institute Genome Sequencing Center for Infectious Disease"/>
            <person name="Wu L."/>
            <person name="Ma J."/>
        </authorList>
    </citation>
    <scope>NUCLEOTIDE SEQUENCE [LARGE SCALE GENOMIC DNA]</scope>
    <source>
        <strain evidence="5">KCTC 62102</strain>
    </source>
</reference>
<organism evidence="4 5">
    <name type="scientific">Tabrizicola soli</name>
    <dbReference type="NCBI Taxonomy" id="2185115"/>
    <lineage>
        <taxon>Bacteria</taxon>
        <taxon>Pseudomonadati</taxon>
        <taxon>Pseudomonadota</taxon>
        <taxon>Alphaproteobacteria</taxon>
        <taxon>Rhodobacterales</taxon>
        <taxon>Paracoccaceae</taxon>
        <taxon>Tabrizicola</taxon>
    </lineage>
</organism>
<sequence>MADITTDVLVVGSGPAGSATAALLASCVVEVLVINRYRWLANTPRAHITNQRTMEVLRDLGPEVESEAMKHATHQELMGNNVFCESLTGEELGRMQSWGTAPASKARHQLASPCEMNDLPQTFMEPILFGTACRRGAQSRMSTEYLSHVQDDEGVTTTCRDRLTGKDFTVRSKYLVGADGGNSLVAEHLGLPFEGRMGVGGSMNILFRADLSKYVAHRPSVLSPAPMSAASAWASCVWSDPGTNG</sequence>
<evidence type="ECO:0000259" key="3">
    <source>
        <dbReference type="Pfam" id="PF01494"/>
    </source>
</evidence>
<evidence type="ECO:0000256" key="2">
    <source>
        <dbReference type="ARBA" id="ARBA00022827"/>
    </source>
</evidence>
<keyword evidence="4" id="KW-0503">Monooxygenase</keyword>
<dbReference type="Proteomes" id="UP001595445">
    <property type="component" value="Unassembled WGS sequence"/>
</dbReference>
<dbReference type="SUPFAM" id="SSF51905">
    <property type="entry name" value="FAD/NAD(P)-binding domain"/>
    <property type="match status" value="1"/>
</dbReference>
<dbReference type="InterPro" id="IPR036188">
    <property type="entry name" value="FAD/NAD-bd_sf"/>
</dbReference>
<dbReference type="Pfam" id="PF01494">
    <property type="entry name" value="FAD_binding_3"/>
    <property type="match status" value="1"/>
</dbReference>
<name>A0ABV7DYM2_9RHOB</name>
<dbReference type="InterPro" id="IPR002938">
    <property type="entry name" value="FAD-bd"/>
</dbReference>
<evidence type="ECO:0000313" key="5">
    <source>
        <dbReference type="Proteomes" id="UP001595445"/>
    </source>
</evidence>
<feature type="domain" description="FAD-binding" evidence="3">
    <location>
        <begin position="6"/>
        <end position="222"/>
    </location>
</feature>
<evidence type="ECO:0000313" key="4">
    <source>
        <dbReference type="EMBL" id="MFC3087369.1"/>
    </source>
</evidence>
<gene>
    <name evidence="4" type="ORF">ACFOD6_15065</name>
</gene>
<dbReference type="RefSeq" id="WP_277922938.1">
    <property type="nucleotide sequence ID" value="NZ_JAEACP010000001.1"/>
</dbReference>
<dbReference type="PRINTS" id="PR00420">
    <property type="entry name" value="RNGMNOXGNASE"/>
</dbReference>